<evidence type="ECO:0000256" key="1">
    <source>
        <dbReference type="SAM" id="Phobius"/>
    </source>
</evidence>
<sequence length="155" mass="16832">METPESIERILEKRLVPCAFSVEGSAALESLIDELAGESPQPSVRWGRYLVGAAAAALMMFAGIAVWIPTSEVPAVAEVNTLFAEPHEVVLIEDVEGVISAEENDGLVADADGSLHRAWLVQVVSEERFRDEESGQEVRVVSPRDEIVLMPVTSF</sequence>
<feature type="transmembrane region" description="Helical" evidence="1">
    <location>
        <begin position="49"/>
        <end position="68"/>
    </location>
</feature>
<keyword evidence="1" id="KW-0812">Transmembrane</keyword>
<evidence type="ECO:0008006" key="4">
    <source>
        <dbReference type="Google" id="ProtNLM"/>
    </source>
</evidence>
<proteinExistence type="predicted"/>
<keyword evidence="1" id="KW-1133">Transmembrane helix</keyword>
<keyword evidence="3" id="KW-1185">Reference proteome</keyword>
<accession>A0ABW2L249</accession>
<keyword evidence="1" id="KW-0472">Membrane</keyword>
<evidence type="ECO:0000313" key="2">
    <source>
        <dbReference type="EMBL" id="MFC7335552.1"/>
    </source>
</evidence>
<dbReference type="Proteomes" id="UP001596472">
    <property type="component" value="Unassembled WGS sequence"/>
</dbReference>
<gene>
    <name evidence="2" type="ORF">ACFQY0_00065</name>
</gene>
<reference evidence="3" key="1">
    <citation type="journal article" date="2019" name="Int. J. Syst. Evol. Microbiol.">
        <title>The Global Catalogue of Microorganisms (GCM) 10K type strain sequencing project: providing services to taxonomists for standard genome sequencing and annotation.</title>
        <authorList>
            <consortium name="The Broad Institute Genomics Platform"/>
            <consortium name="The Broad Institute Genome Sequencing Center for Infectious Disease"/>
            <person name="Wu L."/>
            <person name="Ma J."/>
        </authorList>
    </citation>
    <scope>NUCLEOTIDE SEQUENCE [LARGE SCALE GENOMIC DNA]</scope>
    <source>
        <strain evidence="3">CGMCC 4.1467</strain>
    </source>
</reference>
<organism evidence="2 3">
    <name type="scientific">Haloferula chungangensis</name>
    <dbReference type="NCBI Taxonomy" id="1048331"/>
    <lineage>
        <taxon>Bacteria</taxon>
        <taxon>Pseudomonadati</taxon>
        <taxon>Verrucomicrobiota</taxon>
        <taxon>Verrucomicrobiia</taxon>
        <taxon>Verrucomicrobiales</taxon>
        <taxon>Verrucomicrobiaceae</taxon>
        <taxon>Haloferula</taxon>
    </lineage>
</organism>
<evidence type="ECO:0000313" key="3">
    <source>
        <dbReference type="Proteomes" id="UP001596472"/>
    </source>
</evidence>
<name>A0ABW2L249_9BACT</name>
<comment type="caution">
    <text evidence="2">The sequence shown here is derived from an EMBL/GenBank/DDBJ whole genome shotgun (WGS) entry which is preliminary data.</text>
</comment>
<protein>
    <recommendedName>
        <fullName evidence="4">Anti-sigma factor</fullName>
    </recommendedName>
</protein>
<dbReference type="EMBL" id="JBHTBS010000001">
    <property type="protein sequence ID" value="MFC7335552.1"/>
    <property type="molecule type" value="Genomic_DNA"/>
</dbReference>
<dbReference type="RefSeq" id="WP_379707771.1">
    <property type="nucleotide sequence ID" value="NZ_JBHTBS010000001.1"/>
</dbReference>